<evidence type="ECO:0000259" key="12">
    <source>
        <dbReference type="Pfam" id="PF09418"/>
    </source>
</evidence>
<evidence type="ECO:0000259" key="10">
    <source>
        <dbReference type="Pfam" id="PF00206"/>
    </source>
</evidence>
<proteinExistence type="inferred from homology"/>
<dbReference type="Gene3D" id="1.10.40.30">
    <property type="entry name" value="Fumarase/aspartase (C-terminal domain)"/>
    <property type="match status" value="1"/>
</dbReference>
<dbReference type="InParanoid" id="C5L679"/>
<dbReference type="PRINTS" id="PR00149">
    <property type="entry name" value="FUMRATELYASE"/>
</dbReference>
<evidence type="ECO:0000256" key="2">
    <source>
        <dbReference type="ARBA" id="ARBA00004734"/>
    </source>
</evidence>
<dbReference type="InterPro" id="IPR024083">
    <property type="entry name" value="Fumarase/histidase_N"/>
</dbReference>
<evidence type="ECO:0000313" key="13">
    <source>
        <dbReference type="EMBL" id="EER07706.1"/>
    </source>
</evidence>
<dbReference type="InterPro" id="IPR057668">
    <property type="entry name" value="E2_Ub-conjug_enz_C"/>
</dbReference>
<dbReference type="Proteomes" id="UP000007800">
    <property type="component" value="Unassembled WGS sequence"/>
</dbReference>
<keyword evidence="6" id="KW-0658">Purine biosynthesis</keyword>
<feature type="domain" description="Non-canonical E2 ubiquitin-conjugating enzyme C-terminal" evidence="12">
    <location>
        <begin position="359"/>
        <end position="629"/>
    </location>
</feature>
<dbReference type="SUPFAM" id="SSF48557">
    <property type="entry name" value="L-aspartase-like"/>
    <property type="match status" value="1"/>
</dbReference>
<dbReference type="Pfam" id="PF08328">
    <property type="entry name" value="ASL_C"/>
    <property type="match status" value="1"/>
</dbReference>
<feature type="domain" description="Adenylosuccinate lyase PurB C-terminal" evidence="11">
    <location>
        <begin position="982"/>
        <end position="1100"/>
    </location>
</feature>
<evidence type="ECO:0000256" key="4">
    <source>
        <dbReference type="ARBA" id="ARBA00012339"/>
    </source>
</evidence>
<organism evidence="14">
    <name type="scientific">Perkinsus marinus (strain ATCC 50983 / TXsc)</name>
    <dbReference type="NCBI Taxonomy" id="423536"/>
    <lineage>
        <taxon>Eukaryota</taxon>
        <taxon>Sar</taxon>
        <taxon>Alveolata</taxon>
        <taxon>Perkinsozoa</taxon>
        <taxon>Perkinsea</taxon>
        <taxon>Perkinsida</taxon>
        <taxon>Perkinsidae</taxon>
        <taxon>Perkinsus</taxon>
    </lineage>
</organism>
<name>C5L679_PERM5</name>
<evidence type="ECO:0000313" key="14">
    <source>
        <dbReference type="Proteomes" id="UP000007800"/>
    </source>
</evidence>
<dbReference type="InterPro" id="IPR047136">
    <property type="entry name" value="PurB_bact"/>
</dbReference>
<evidence type="ECO:0000256" key="9">
    <source>
        <dbReference type="SAM" id="MobiDB-lite"/>
    </source>
</evidence>
<feature type="domain" description="Non-canonical E2 ubiquitin-conjugating enzyme C-terminal" evidence="12">
    <location>
        <begin position="121"/>
        <end position="318"/>
    </location>
</feature>
<dbReference type="GO" id="GO:0006189">
    <property type="term" value="P:'de novo' IMP biosynthetic process"/>
    <property type="evidence" value="ECO:0007669"/>
    <property type="project" value="UniProtKB-UniPathway"/>
</dbReference>
<dbReference type="EMBL" id="GG679756">
    <property type="protein sequence ID" value="EER07706.1"/>
    <property type="molecule type" value="Genomic_DNA"/>
</dbReference>
<dbReference type="PANTHER" id="PTHR43411:SF1">
    <property type="entry name" value="ADENYLOSUCCINATE LYASE"/>
    <property type="match status" value="1"/>
</dbReference>
<dbReference type="RefSeq" id="XP_002775890.1">
    <property type="nucleotide sequence ID" value="XM_002775844.1"/>
</dbReference>
<keyword evidence="7 13" id="KW-0456">Lyase</keyword>
<evidence type="ECO:0000256" key="1">
    <source>
        <dbReference type="ARBA" id="ARBA00004706"/>
    </source>
</evidence>
<dbReference type="UniPathway" id="UPA00075">
    <property type="reaction ID" value="UER00336"/>
</dbReference>
<dbReference type="NCBIfam" id="NF006764">
    <property type="entry name" value="PRK09285.1"/>
    <property type="match status" value="1"/>
</dbReference>
<evidence type="ECO:0000259" key="11">
    <source>
        <dbReference type="Pfam" id="PF08328"/>
    </source>
</evidence>
<dbReference type="InterPro" id="IPR008948">
    <property type="entry name" value="L-Aspartase-like"/>
</dbReference>
<accession>C5L679</accession>
<dbReference type="GeneID" id="9042426"/>
<comment type="pathway">
    <text evidence="2">Purine metabolism; AMP biosynthesis via de novo pathway; AMP from IMP: step 2/2.</text>
</comment>
<protein>
    <recommendedName>
        <fullName evidence="5">Adenylosuccinate lyase</fullName>
        <ecNumber evidence="4">4.3.2.2</ecNumber>
    </recommendedName>
    <alternativeName>
        <fullName evidence="8">Adenylosuccinase</fullName>
    </alternativeName>
</protein>
<dbReference type="InterPro" id="IPR013539">
    <property type="entry name" value="PurB_C"/>
</dbReference>
<dbReference type="PROSITE" id="PS00163">
    <property type="entry name" value="FUMARATE_LYASES"/>
    <property type="match status" value="1"/>
</dbReference>
<dbReference type="InterPro" id="IPR020557">
    <property type="entry name" value="Fumarate_lyase_CS"/>
</dbReference>
<evidence type="ECO:0000256" key="3">
    <source>
        <dbReference type="ARBA" id="ARBA00008273"/>
    </source>
</evidence>
<gene>
    <name evidence="13" type="ORF">Pmar_PMAR028995</name>
</gene>
<dbReference type="GO" id="GO:0004018">
    <property type="term" value="F:N6-(1,2-dicarboxyethyl)AMP AMP-lyase (fumarate-forming) activity"/>
    <property type="evidence" value="ECO:0007669"/>
    <property type="project" value="InterPro"/>
</dbReference>
<dbReference type="NCBIfam" id="TIGR00928">
    <property type="entry name" value="purB"/>
    <property type="match status" value="1"/>
</dbReference>
<evidence type="ECO:0000256" key="7">
    <source>
        <dbReference type="ARBA" id="ARBA00023239"/>
    </source>
</evidence>
<evidence type="ECO:0000256" key="8">
    <source>
        <dbReference type="ARBA" id="ARBA00030717"/>
    </source>
</evidence>
<keyword evidence="14" id="KW-1185">Reference proteome</keyword>
<dbReference type="CDD" id="cd01598">
    <property type="entry name" value="PurB"/>
    <property type="match status" value="1"/>
</dbReference>
<dbReference type="Pfam" id="PF09418">
    <property type="entry name" value="DUF2009"/>
    <property type="match status" value="2"/>
</dbReference>
<comment type="pathway">
    <text evidence="1">Purine metabolism; IMP biosynthesis via de novo pathway; 5-amino-1-(5-phospho-D-ribosyl)imidazole-4-carboxamide from 5-amino-1-(5-phospho-D-ribosyl)imidazole-4-carboxylate: step 2/2.</text>
</comment>
<dbReference type="InterPro" id="IPR004769">
    <property type="entry name" value="Pur_lyase"/>
</dbReference>
<sequence length="1118" mass="126111">MEVDSREGLTGEAAEADLPALVSSMKHRDLVAVVQSYIRSCGESDRVKVAELAGIPVHVPEDLASDTVMHASAEEEREAELDQYAGACPSHYKGVEASEESEPEVGTNSAVDSDQASMIARAKWVPIRLTYDERKLLRLVESAMQVADYTDKVDVQFPPNASLARQMAIRARQMCAILNGLVVAEDYSKGAALVKSRDYAAYGNFYRKAFEISRRYKLLNPERMRSTYGKLIYFLMDTVRPDTVGLFEHIGVIEPVKTVFSTLQTSPRALKMLSDPLLEVATREIYSEGRSRGEVQRDIKAKEHAIRKLSRKYCAKGTRTKRNKGHFGGYFSYMFSSRNDDDSSDTEDKTMDDEESSGVQLTQEDIEQCIYALGDHSTYLRFNRLPCDRMIQYMQHYFSPDRVDQDVTGKYNISLAIEEGMGGSRLTHSHGRQYNFVLQSLTLWREVISDMYRLWHLAEEDLLDPANPYTLQQTGQGLHRVQKSPKVMKAMRQIVGRVQRQLGDRWIGSTIVHLGDHNVPNALMFIDKYVQVPRILGPLVLCLDKIAEMRDAPGMSNLVNNFGGVENLHRIILSDFFRHAFDGSGGDNFFDAGSCIDGRLTSAWNWCSQIEDKPYFPVFLLTGFTGFDGKEGWLVTSTSLLPHPMATTEQEHRLLCISPVDGRYANKCTDLNHIFSEFGLIRQRVRVEVEWLKLMSDRSEFSEVPSLSTEQREKLSSIASDLTVADGLRVKEIERTTNHDVKAVEYLIKEKLHSTGDPTLAKLTEFTHFACTSEDINNLSYALMFTEAREKVLRSRFTALIDKLADLSQEYADTPLLALTHGQPATPTTFGKECVVFVHRLKRQLRNLDRVEVMGKFNGATGNYNAHIIAYPDVDWLEISKTLVEERLGLNWQPVSSQIESHDYVSEMCDTVARMNTIIIDLCRDFWMYIMRGVLGLRTIAGEVGSSTMPHKVNPIDFENAEGNCGVAISMLHHFSTKLPISRMQRDLTDSTVQRAVGSAFAHTIIAIDSTIKGLSKVMVSAPVANRELEEHWAVTGEAVQTVMRRYGLERPYERLKEFTRGREIDATSMKEFTENIAREIGEDRPGVKGLENLTPQTYIGLAPVIARKYGTPVAEQK</sequence>
<dbReference type="GO" id="GO:0044208">
    <property type="term" value="P:'de novo' AMP biosynthetic process"/>
    <property type="evidence" value="ECO:0007669"/>
    <property type="project" value="UniProtKB-UniPathway"/>
</dbReference>
<dbReference type="EC" id="4.3.2.2" evidence="4"/>
<dbReference type="InterPro" id="IPR000362">
    <property type="entry name" value="Fumarate_lyase_fam"/>
</dbReference>
<evidence type="ECO:0000256" key="5">
    <source>
        <dbReference type="ARBA" id="ARBA00017058"/>
    </source>
</evidence>
<comment type="similarity">
    <text evidence="3">Belongs to the lyase 1 family. Adenylosuccinate lyase subfamily.</text>
</comment>
<dbReference type="PANTHER" id="PTHR43411">
    <property type="entry name" value="ADENYLOSUCCINATE LYASE"/>
    <property type="match status" value="1"/>
</dbReference>
<dbReference type="Gene3D" id="1.10.275.10">
    <property type="entry name" value="Fumarase/aspartase (N-terminal domain)"/>
    <property type="match status" value="1"/>
</dbReference>
<feature type="region of interest" description="Disordered" evidence="9">
    <location>
        <begin position="338"/>
        <end position="360"/>
    </location>
</feature>
<dbReference type="Pfam" id="PF00206">
    <property type="entry name" value="Lyase_1"/>
    <property type="match status" value="1"/>
</dbReference>
<dbReference type="Gene3D" id="1.20.200.10">
    <property type="entry name" value="Fumarase/aspartase (Central domain)"/>
    <property type="match status" value="1"/>
</dbReference>
<reference evidence="13 14" key="1">
    <citation type="submission" date="2008-07" db="EMBL/GenBank/DDBJ databases">
        <authorList>
            <person name="El-Sayed N."/>
            <person name="Caler E."/>
            <person name="Inman J."/>
            <person name="Amedeo P."/>
            <person name="Hass B."/>
            <person name="Wortman J."/>
        </authorList>
    </citation>
    <scope>NUCLEOTIDE SEQUENCE [LARGE SCALE GENOMIC DNA]</scope>
    <source>
        <strain evidence="14">ATCC 50983 / TXsc</strain>
    </source>
</reference>
<evidence type="ECO:0000256" key="6">
    <source>
        <dbReference type="ARBA" id="ARBA00022755"/>
    </source>
</evidence>
<dbReference type="InterPro" id="IPR022761">
    <property type="entry name" value="Fumarate_lyase_N"/>
</dbReference>
<dbReference type="OrthoDB" id="406045at2759"/>
<dbReference type="AlphaFoldDB" id="C5L679"/>
<dbReference type="UniPathway" id="UPA00074">
    <property type="reaction ID" value="UER00132"/>
</dbReference>
<feature type="domain" description="Fumarate lyase N-terminal" evidence="10">
    <location>
        <begin position="662"/>
        <end position="968"/>
    </location>
</feature>
<feature type="compositionally biased region" description="Basic and acidic residues" evidence="9">
    <location>
        <begin position="338"/>
        <end position="349"/>
    </location>
</feature>